<name>A0A0M9WB06_9EURO</name>
<accession>A0A0M9WB06</accession>
<dbReference type="EMBL" id="LHQQ01000277">
    <property type="protein sequence ID" value="KOS38033.1"/>
    <property type="molecule type" value="Genomic_DNA"/>
</dbReference>
<protein>
    <submittedName>
        <fullName evidence="1">Uncharacterized protein</fullName>
    </submittedName>
</protein>
<dbReference type="AlphaFoldDB" id="A0A0M9WB06"/>
<evidence type="ECO:0000313" key="2">
    <source>
        <dbReference type="Proteomes" id="UP000037696"/>
    </source>
</evidence>
<dbReference type="Proteomes" id="UP000037696">
    <property type="component" value="Unassembled WGS sequence"/>
</dbReference>
<comment type="caution">
    <text evidence="1">The sequence shown here is derived from an EMBL/GenBank/DDBJ whole genome shotgun (WGS) entry which is preliminary data.</text>
</comment>
<organism evidence="1 2">
    <name type="scientific">Penicillium nordicum</name>
    <dbReference type="NCBI Taxonomy" id="229535"/>
    <lineage>
        <taxon>Eukaryota</taxon>
        <taxon>Fungi</taxon>
        <taxon>Dikarya</taxon>
        <taxon>Ascomycota</taxon>
        <taxon>Pezizomycotina</taxon>
        <taxon>Eurotiomycetes</taxon>
        <taxon>Eurotiomycetidae</taxon>
        <taxon>Eurotiales</taxon>
        <taxon>Aspergillaceae</taxon>
        <taxon>Penicillium</taxon>
    </lineage>
</organism>
<gene>
    <name evidence="1" type="ORF">ACN38_g11155</name>
</gene>
<reference evidence="1 2" key="1">
    <citation type="submission" date="2015-08" db="EMBL/GenBank/DDBJ databases">
        <title>Genome sequencing of Penicillium nordicum.</title>
        <authorList>
            <person name="Nguyen H.D."/>
            <person name="Seifert K.A."/>
        </authorList>
    </citation>
    <scope>NUCLEOTIDE SEQUENCE [LARGE SCALE GENOMIC DNA]</scope>
    <source>
        <strain evidence="1 2">DAOMC 185683</strain>
    </source>
</reference>
<keyword evidence="2" id="KW-1185">Reference proteome</keyword>
<dbReference type="OrthoDB" id="10484644at2759"/>
<sequence length="81" mass="9448">MNVQAPKLQQRIERPRAVIDHIRLQSVSCQCQGIVTDSKIKFNCRRCLTLNLACQFSSNSIQIHFKFNSDSLQIHFRFNLL</sequence>
<proteinExistence type="predicted"/>
<evidence type="ECO:0000313" key="1">
    <source>
        <dbReference type="EMBL" id="KOS38033.1"/>
    </source>
</evidence>